<evidence type="ECO:0000256" key="1">
    <source>
        <dbReference type="ARBA" id="ARBA00035644"/>
    </source>
</evidence>
<dbReference type="Pfam" id="PF04954">
    <property type="entry name" value="SIP"/>
    <property type="match status" value="1"/>
</dbReference>
<comment type="similarity">
    <text evidence="1">Belongs to the SIP oxidoreductase family.</text>
</comment>
<evidence type="ECO:0000259" key="2">
    <source>
        <dbReference type="PROSITE" id="PS51384"/>
    </source>
</evidence>
<dbReference type="InterPro" id="IPR039261">
    <property type="entry name" value="FNR_nucleotide-bd"/>
</dbReference>
<dbReference type="RefSeq" id="WP_065199960.1">
    <property type="nucleotide sequence ID" value="NZ_LYVJ01000010.1"/>
</dbReference>
<name>A0A1A6XT25_STEMA</name>
<dbReference type="InterPro" id="IPR039374">
    <property type="entry name" value="SIP_fam"/>
</dbReference>
<dbReference type="Pfam" id="PF08021">
    <property type="entry name" value="FAD_binding_9"/>
    <property type="match status" value="1"/>
</dbReference>
<dbReference type="SUPFAM" id="SSF63380">
    <property type="entry name" value="Riboflavin synthase domain-like"/>
    <property type="match status" value="1"/>
</dbReference>
<dbReference type="GO" id="GO:0016491">
    <property type="term" value="F:oxidoreductase activity"/>
    <property type="evidence" value="ECO:0007669"/>
    <property type="project" value="InterPro"/>
</dbReference>
<dbReference type="PANTHER" id="PTHR30157">
    <property type="entry name" value="FERRIC REDUCTASE, NADPH-DEPENDENT"/>
    <property type="match status" value="1"/>
</dbReference>
<sequence>MAAQQTYRLFQVALKERRILSPSLDRMVFTGADVARMGTGGPDQRIKVFFPLPGQSVPQVPSGADWYLRYRAMAEDLRPPMRTYTLRQLRAGQCEVDIDFVIHGEAGPASRWAMRARPGDRVVLLAPDADGAGSSDGWEWRPPAGVGQVLLMADETALPAVAGILEELAVMPDPPRTLALLEVAQAGDAVPLKAPASAELVWLPRGQAPYGQPLLQAVQARLAAAGGVAGSVAARDALEDIDVDAQILWEQADSSVAGPLYAWVAGEAGAVRAIRRHLLHDCGLDRRAITFMGYWRHGKVLD</sequence>
<organism evidence="3 4">
    <name type="scientific">Stenotrophomonas maltophilia</name>
    <name type="common">Pseudomonas maltophilia</name>
    <name type="synonym">Xanthomonas maltophilia</name>
    <dbReference type="NCBI Taxonomy" id="40324"/>
    <lineage>
        <taxon>Bacteria</taxon>
        <taxon>Pseudomonadati</taxon>
        <taxon>Pseudomonadota</taxon>
        <taxon>Gammaproteobacteria</taxon>
        <taxon>Lysobacterales</taxon>
        <taxon>Lysobacteraceae</taxon>
        <taxon>Stenotrophomonas</taxon>
        <taxon>Stenotrophomonas maltophilia group</taxon>
    </lineage>
</organism>
<dbReference type="CDD" id="cd06193">
    <property type="entry name" value="siderophore_interacting"/>
    <property type="match status" value="1"/>
</dbReference>
<dbReference type="Gene3D" id="3.40.50.80">
    <property type="entry name" value="Nucleotide-binding domain of ferredoxin-NADP reductase (FNR) module"/>
    <property type="match status" value="1"/>
</dbReference>
<gene>
    <name evidence="3" type="ORF">A9K58_14295</name>
</gene>
<dbReference type="AlphaFoldDB" id="A0A1A6XT25"/>
<proteinExistence type="inferred from homology"/>
<reference evidence="3 4" key="1">
    <citation type="submission" date="2016-05" db="EMBL/GenBank/DDBJ databases">
        <title>Draft Genome Sequences of Stenotrophomonas maltophilia Strains Sm32COP, Sm41DVV, Sm46PAILV, SmF3, SmF22, SmSOFb1 and SmCVFa1, Isolated from Different Manures, in France.</title>
        <authorList>
            <person name="Nazaret S."/>
            <person name="Bodilis J."/>
        </authorList>
    </citation>
    <scope>NUCLEOTIDE SEQUENCE [LARGE SCALE GENOMIC DNA]</scope>
    <source>
        <strain evidence="3 4">Sm46PAILV</strain>
    </source>
</reference>
<dbReference type="OrthoDB" id="9814826at2"/>
<evidence type="ECO:0000313" key="4">
    <source>
        <dbReference type="Proteomes" id="UP000092256"/>
    </source>
</evidence>
<dbReference type="Proteomes" id="UP000092256">
    <property type="component" value="Unassembled WGS sequence"/>
</dbReference>
<dbReference type="InterPro" id="IPR013113">
    <property type="entry name" value="SIP_FAD-bd"/>
</dbReference>
<dbReference type="InterPro" id="IPR017938">
    <property type="entry name" value="Riboflavin_synthase-like_b-brl"/>
</dbReference>
<protein>
    <submittedName>
        <fullName evidence="3">NADPH-dependent ferric siderophore reductase</fullName>
    </submittedName>
</protein>
<dbReference type="InterPro" id="IPR007037">
    <property type="entry name" value="SIP_rossman_dom"/>
</dbReference>
<comment type="caution">
    <text evidence="3">The sequence shown here is derived from an EMBL/GenBank/DDBJ whole genome shotgun (WGS) entry which is preliminary data.</text>
</comment>
<evidence type="ECO:0000313" key="3">
    <source>
        <dbReference type="EMBL" id="OBU65756.1"/>
    </source>
</evidence>
<feature type="domain" description="FAD-binding FR-type" evidence="2">
    <location>
        <begin position="7"/>
        <end position="134"/>
    </location>
</feature>
<accession>A0A1A6XT25</accession>
<dbReference type="EMBL" id="LYVJ01000010">
    <property type="protein sequence ID" value="OBU65756.1"/>
    <property type="molecule type" value="Genomic_DNA"/>
</dbReference>
<dbReference type="InterPro" id="IPR017927">
    <property type="entry name" value="FAD-bd_FR_type"/>
</dbReference>
<dbReference type="Gene3D" id="2.40.30.10">
    <property type="entry name" value="Translation factors"/>
    <property type="match status" value="1"/>
</dbReference>
<dbReference type="PROSITE" id="PS51384">
    <property type="entry name" value="FAD_FR"/>
    <property type="match status" value="1"/>
</dbReference>
<dbReference type="PANTHER" id="PTHR30157:SF0">
    <property type="entry name" value="NADPH-DEPENDENT FERRIC-CHELATE REDUCTASE"/>
    <property type="match status" value="1"/>
</dbReference>